<dbReference type="PRINTS" id="PR00625">
    <property type="entry name" value="JDOMAIN"/>
</dbReference>
<dbReference type="Pfam" id="PF00226">
    <property type="entry name" value="DnaJ"/>
    <property type="match status" value="1"/>
</dbReference>
<keyword evidence="4" id="KW-1185">Reference proteome</keyword>
<dbReference type="SMART" id="SM00271">
    <property type="entry name" value="DnaJ"/>
    <property type="match status" value="1"/>
</dbReference>
<dbReference type="Gene3D" id="1.10.287.110">
    <property type="entry name" value="DnaJ domain"/>
    <property type="match status" value="1"/>
</dbReference>
<evidence type="ECO:0000313" key="4">
    <source>
        <dbReference type="Proteomes" id="UP001446871"/>
    </source>
</evidence>
<dbReference type="InterPro" id="IPR036869">
    <property type="entry name" value="J_dom_sf"/>
</dbReference>
<comment type="caution">
    <text evidence="3">The sequence shown here is derived from an EMBL/GenBank/DDBJ whole genome shotgun (WGS) entry which is preliminary data.</text>
</comment>
<feature type="domain" description="J" evidence="2">
    <location>
        <begin position="12"/>
        <end position="77"/>
    </location>
</feature>
<dbReference type="InterPro" id="IPR050817">
    <property type="entry name" value="DjlA_DnaK_co-chaperone"/>
</dbReference>
<reference evidence="3 4" key="1">
    <citation type="submission" date="2023-01" db="EMBL/GenBank/DDBJ databases">
        <title>Analysis of 21 Apiospora genomes using comparative genomics revels a genus with tremendous synthesis potential of carbohydrate active enzymes and secondary metabolites.</title>
        <authorList>
            <person name="Sorensen T."/>
        </authorList>
    </citation>
    <scope>NUCLEOTIDE SEQUENCE [LARGE SCALE GENOMIC DNA]</scope>
    <source>
        <strain evidence="3 4">CBS 83171</strain>
    </source>
</reference>
<feature type="region of interest" description="Disordered" evidence="1">
    <location>
        <begin position="260"/>
        <end position="331"/>
    </location>
</feature>
<organism evidence="3 4">
    <name type="scientific">Apiospora saccharicola</name>
    <dbReference type="NCBI Taxonomy" id="335842"/>
    <lineage>
        <taxon>Eukaryota</taxon>
        <taxon>Fungi</taxon>
        <taxon>Dikarya</taxon>
        <taxon>Ascomycota</taxon>
        <taxon>Pezizomycotina</taxon>
        <taxon>Sordariomycetes</taxon>
        <taxon>Xylariomycetidae</taxon>
        <taxon>Amphisphaeriales</taxon>
        <taxon>Apiosporaceae</taxon>
        <taxon>Apiospora</taxon>
    </lineage>
</organism>
<evidence type="ECO:0000313" key="3">
    <source>
        <dbReference type="EMBL" id="KAK8059125.1"/>
    </source>
</evidence>
<feature type="region of interest" description="Disordered" evidence="1">
    <location>
        <begin position="103"/>
        <end position="130"/>
    </location>
</feature>
<gene>
    <name evidence="3" type="ORF">PG996_009055</name>
</gene>
<feature type="compositionally biased region" description="Basic and acidic residues" evidence="1">
    <location>
        <begin position="282"/>
        <end position="294"/>
    </location>
</feature>
<dbReference type="Proteomes" id="UP001446871">
    <property type="component" value="Unassembled WGS sequence"/>
</dbReference>
<dbReference type="PANTHER" id="PTHR24074">
    <property type="entry name" value="CO-CHAPERONE PROTEIN DJLA"/>
    <property type="match status" value="1"/>
</dbReference>
<dbReference type="InterPro" id="IPR001623">
    <property type="entry name" value="DnaJ_domain"/>
</dbReference>
<feature type="region of interest" description="Disordered" evidence="1">
    <location>
        <begin position="365"/>
        <end position="415"/>
    </location>
</feature>
<dbReference type="EMBL" id="JAQQWM010000006">
    <property type="protein sequence ID" value="KAK8059125.1"/>
    <property type="molecule type" value="Genomic_DNA"/>
</dbReference>
<evidence type="ECO:0000259" key="2">
    <source>
        <dbReference type="PROSITE" id="PS50076"/>
    </source>
</evidence>
<evidence type="ECO:0000256" key="1">
    <source>
        <dbReference type="SAM" id="MobiDB-lite"/>
    </source>
</evidence>
<sequence>MSQFGARPSLSDCYRTLGLTPGASEAEVKDAFRKLSFKHHPDKAGSSQANNDKFAAIRQAYEDILDYLAEPKQGRWAEKPGGGGFPGGGFPGGGFPGGGFGYGGFPGASPPPGYGSGGGGRPGGRGYNPMDDPLFSEFFETASEFMFGEKVFGGPSSSRGQTQNHHGSYGGRGGGDQDDGPAPSRDDPLGVVQWSLRRAHHRLAPLPGKLANMRKWWDKAGECGSIPSKQQAVGAQRFDQAELHLAKMLSQVTTQMYAVRRHQQQQDSDPDGRKKKKKSKGKGKEKERSSRWYDMDSSSSSSKNKEKKKHNKKPSAPSKKQIDKWSKAAVSLGRKSEAVLSEVIALEVCAMNDDLKEFLAALGHIKSGGDNSHRKQKGKYADSSSSSISSEDDESSSSSDEDSSSEEDSSDSDSD</sequence>
<feature type="compositionally biased region" description="Polar residues" evidence="1">
    <location>
        <begin position="155"/>
        <end position="166"/>
    </location>
</feature>
<feature type="compositionally biased region" description="Gly residues" evidence="1">
    <location>
        <begin position="114"/>
        <end position="126"/>
    </location>
</feature>
<proteinExistence type="predicted"/>
<name>A0ABR1UJN0_9PEZI</name>
<dbReference type="PROSITE" id="PS50076">
    <property type="entry name" value="DNAJ_2"/>
    <property type="match status" value="1"/>
</dbReference>
<feature type="compositionally biased region" description="Acidic residues" evidence="1">
    <location>
        <begin position="390"/>
        <end position="415"/>
    </location>
</feature>
<feature type="region of interest" description="Disordered" evidence="1">
    <location>
        <begin position="150"/>
        <end position="189"/>
    </location>
</feature>
<protein>
    <recommendedName>
        <fullName evidence="2">J domain-containing protein</fullName>
    </recommendedName>
</protein>
<accession>A0ABR1UJN0</accession>
<dbReference type="SUPFAM" id="SSF46565">
    <property type="entry name" value="Chaperone J-domain"/>
    <property type="match status" value="1"/>
</dbReference>
<dbReference type="CDD" id="cd06257">
    <property type="entry name" value="DnaJ"/>
    <property type="match status" value="1"/>
</dbReference>